<dbReference type="VEuPathDB" id="VectorBase:AQUA014286"/>
<proteinExistence type="predicted"/>
<dbReference type="AlphaFoldDB" id="A0A182XR01"/>
<keyword evidence="2" id="KW-1185">Reference proteome</keyword>
<evidence type="ECO:0000313" key="1">
    <source>
        <dbReference type="EnsemblMetazoa" id="AQUA014286-PA"/>
    </source>
</evidence>
<dbReference type="Proteomes" id="UP000076407">
    <property type="component" value="Unassembled WGS sequence"/>
</dbReference>
<reference evidence="1" key="1">
    <citation type="submission" date="2020-05" db="UniProtKB">
        <authorList>
            <consortium name="EnsemblMetazoa"/>
        </authorList>
    </citation>
    <scope>IDENTIFICATION</scope>
    <source>
        <strain evidence="1">SANGQUA</strain>
    </source>
</reference>
<dbReference type="EnsemblMetazoa" id="AQUA014286-RA">
    <property type="protein sequence ID" value="AQUA014286-PA"/>
    <property type="gene ID" value="AQUA014286"/>
</dbReference>
<organism evidence="1 2">
    <name type="scientific">Anopheles quadriannulatus</name>
    <name type="common">Mosquito</name>
    <dbReference type="NCBI Taxonomy" id="34691"/>
    <lineage>
        <taxon>Eukaryota</taxon>
        <taxon>Metazoa</taxon>
        <taxon>Ecdysozoa</taxon>
        <taxon>Arthropoda</taxon>
        <taxon>Hexapoda</taxon>
        <taxon>Insecta</taxon>
        <taxon>Pterygota</taxon>
        <taxon>Neoptera</taxon>
        <taxon>Endopterygota</taxon>
        <taxon>Diptera</taxon>
        <taxon>Nematocera</taxon>
        <taxon>Culicoidea</taxon>
        <taxon>Culicidae</taxon>
        <taxon>Anophelinae</taxon>
        <taxon>Anopheles</taxon>
    </lineage>
</organism>
<protein>
    <submittedName>
        <fullName evidence="1">Uncharacterized protein</fullName>
    </submittedName>
</protein>
<name>A0A182XR01_ANOQN</name>
<accession>A0A182XR01</accession>
<sequence>MRCRICFDMDFIDSLNKKGETNLMFLVRQFCSNVFFVVPTTGKRLWGNLI</sequence>
<evidence type="ECO:0000313" key="2">
    <source>
        <dbReference type="Proteomes" id="UP000076407"/>
    </source>
</evidence>